<proteinExistence type="inferred from homology"/>
<keyword evidence="2" id="KW-0472">Membrane</keyword>
<evidence type="ECO:0000256" key="2">
    <source>
        <dbReference type="SAM" id="Phobius"/>
    </source>
</evidence>
<reference evidence="5" key="1">
    <citation type="submission" date="2009-09" db="EMBL/GenBank/DDBJ databases">
        <title>The complete genome of Kribbella flavida DSM 17836.</title>
        <authorList>
            <consortium name="US DOE Joint Genome Institute (JGI-PGF)"/>
            <person name="Lucas S."/>
            <person name="Copeland A."/>
            <person name="Lapidus A."/>
            <person name="Glavina del Rio T."/>
            <person name="Dalin E."/>
            <person name="Tice H."/>
            <person name="Bruce D."/>
            <person name="Goodwin L."/>
            <person name="Pitluck S."/>
            <person name="Kyrpides N."/>
            <person name="Mavromatis K."/>
            <person name="Ivanova N."/>
            <person name="Saunders E."/>
            <person name="Brettin T."/>
            <person name="Detter J.C."/>
            <person name="Han C."/>
            <person name="Larimer F."/>
            <person name="Land M."/>
            <person name="Hauser L."/>
            <person name="Markowitz V."/>
            <person name="Cheng J.-F."/>
            <person name="Hugenholtz P."/>
            <person name="Woyke T."/>
            <person name="Wu D."/>
            <person name="Pukall R."/>
            <person name="Klenk H.-P."/>
            <person name="Eisen J.A."/>
        </authorList>
    </citation>
    <scope>NUCLEOTIDE SEQUENCE [LARGE SCALE GENOMIC DNA]</scope>
    <source>
        <strain evidence="5">DSM 17836 / JCM 10339 / NBRC 14399</strain>
    </source>
</reference>
<feature type="transmembrane region" description="Helical" evidence="2">
    <location>
        <begin position="67"/>
        <end position="85"/>
    </location>
</feature>
<feature type="transmembrane region" description="Helical" evidence="2">
    <location>
        <begin position="97"/>
        <end position="117"/>
    </location>
</feature>
<organism evidence="4 5">
    <name type="scientific">Kribbella flavida (strain DSM 17836 / JCM 10339 / NBRC 14399)</name>
    <dbReference type="NCBI Taxonomy" id="479435"/>
    <lineage>
        <taxon>Bacteria</taxon>
        <taxon>Bacillati</taxon>
        <taxon>Actinomycetota</taxon>
        <taxon>Actinomycetes</taxon>
        <taxon>Propionibacteriales</taxon>
        <taxon>Kribbellaceae</taxon>
        <taxon>Kribbella</taxon>
    </lineage>
</organism>
<dbReference type="GO" id="GO:0016020">
    <property type="term" value="C:membrane"/>
    <property type="evidence" value="ECO:0007669"/>
    <property type="project" value="InterPro"/>
</dbReference>
<dbReference type="InterPro" id="IPR037185">
    <property type="entry name" value="EmrE-like"/>
</dbReference>
<dbReference type="PANTHER" id="PTHR12715:SF4">
    <property type="entry name" value="EAMA DOMAIN-CONTAINING PROTEIN"/>
    <property type="match status" value="1"/>
</dbReference>
<keyword evidence="2" id="KW-0812">Transmembrane</keyword>
<dbReference type="InterPro" id="IPR000620">
    <property type="entry name" value="EamA_dom"/>
</dbReference>
<feature type="transmembrane region" description="Helical" evidence="2">
    <location>
        <begin position="244"/>
        <end position="261"/>
    </location>
</feature>
<dbReference type="HOGENOM" id="CLU_033863_4_1_11"/>
<feature type="transmembrane region" description="Helical" evidence="2">
    <location>
        <begin position="124"/>
        <end position="143"/>
    </location>
</feature>
<dbReference type="STRING" id="479435.Kfla_6882"/>
<evidence type="ECO:0000313" key="4">
    <source>
        <dbReference type="EMBL" id="ADB35871.1"/>
    </source>
</evidence>
<dbReference type="Proteomes" id="UP000007967">
    <property type="component" value="Chromosome"/>
</dbReference>
<dbReference type="eggNOG" id="COG0697">
    <property type="taxonomic scope" value="Bacteria"/>
</dbReference>
<dbReference type="SUPFAM" id="SSF103481">
    <property type="entry name" value="Multidrug resistance efflux transporter EmrE"/>
    <property type="match status" value="2"/>
</dbReference>
<evidence type="ECO:0000259" key="3">
    <source>
        <dbReference type="Pfam" id="PF00892"/>
    </source>
</evidence>
<protein>
    <recommendedName>
        <fullName evidence="3">EamA domain-containing protein</fullName>
    </recommendedName>
</protein>
<dbReference type="Pfam" id="PF00892">
    <property type="entry name" value="EamA"/>
    <property type="match status" value="2"/>
</dbReference>
<gene>
    <name evidence="4" type="ordered locus">Kfla_6882</name>
</gene>
<keyword evidence="2" id="KW-1133">Transmembrane helix</keyword>
<evidence type="ECO:0000256" key="1">
    <source>
        <dbReference type="ARBA" id="ARBA00007362"/>
    </source>
</evidence>
<feature type="domain" description="EamA" evidence="3">
    <location>
        <begin position="150"/>
        <end position="283"/>
    </location>
</feature>
<dbReference type="OrthoDB" id="3744378at2"/>
<feature type="transmembrane region" description="Helical" evidence="2">
    <location>
        <begin position="267"/>
        <end position="283"/>
    </location>
</feature>
<feature type="domain" description="EamA" evidence="3">
    <location>
        <begin position="9"/>
        <end position="139"/>
    </location>
</feature>
<feature type="transmembrane region" description="Helical" evidence="2">
    <location>
        <begin position="38"/>
        <end position="55"/>
    </location>
</feature>
<dbReference type="PANTHER" id="PTHR12715">
    <property type="entry name" value="TRANSPORTER, DRUG/METABOLITE EXPORTER FAMILY"/>
    <property type="match status" value="1"/>
</dbReference>
<dbReference type="RefSeq" id="WP_012924423.1">
    <property type="nucleotide sequence ID" value="NC_013729.1"/>
</dbReference>
<keyword evidence="5" id="KW-1185">Reference proteome</keyword>
<reference evidence="4 5" key="2">
    <citation type="journal article" date="2010" name="Stand. Genomic Sci.">
        <title>Complete genome sequence of Kribbella flavida type strain (IFO 14399).</title>
        <authorList>
            <person name="Pukall R."/>
            <person name="Lapidus A."/>
            <person name="Glavina Del Rio T."/>
            <person name="Copeland A."/>
            <person name="Tice H."/>
            <person name="Cheng J.-F."/>
            <person name="Lucas S."/>
            <person name="Chen F."/>
            <person name="Nolan M."/>
            <person name="LaButti K."/>
            <person name="Pati A."/>
            <person name="Ivanova N."/>
            <person name="Mavrommatis K."/>
            <person name="Mikhailova N."/>
            <person name="Pitluck S."/>
            <person name="Bruce D."/>
            <person name="Goodwin L."/>
            <person name="Land M."/>
            <person name="Hauser L."/>
            <person name="Chang Y.-J."/>
            <person name="Jeffries C.D."/>
            <person name="Chen A."/>
            <person name="Palaniappan K."/>
            <person name="Chain P."/>
            <person name="Rohde M."/>
            <person name="Goeker M."/>
            <person name="Bristow J."/>
            <person name="Eisen J.A."/>
            <person name="Markowitz V."/>
            <person name="Hugenholtz P."/>
            <person name="Kyrpides N.C."/>
            <person name="Klenk H.-P."/>
            <person name="Brettin T."/>
        </authorList>
    </citation>
    <scope>NUCLEOTIDE SEQUENCE [LARGE SCALE GENOMIC DNA]</scope>
    <source>
        <strain evidence="5">DSM 17836 / JCM 10339 / NBRC 14399</strain>
    </source>
</reference>
<feature type="transmembrane region" description="Helical" evidence="2">
    <location>
        <begin position="211"/>
        <end position="232"/>
    </location>
</feature>
<dbReference type="EMBL" id="CP001736">
    <property type="protein sequence ID" value="ADB35871.1"/>
    <property type="molecule type" value="Genomic_DNA"/>
</dbReference>
<feature type="transmembrane region" description="Helical" evidence="2">
    <location>
        <begin position="149"/>
        <end position="169"/>
    </location>
</feature>
<name>D2Q2H5_KRIFD</name>
<sequence>MRERTWPALVAAGITVVLWASAFVAIRHLGTDLSAGPLSLARLLVGSVLLSLMLLGRQWQRPARHDWLPLLACGLLWFGVYNIALNAAERRLDAGTAAMLVHIAPLLIALLAGLTLGEGFPRQLVIGSLVAFGGVALIGTATSTGQAETWGVVLCVVAAVSYAVGVIAQKPLLARLPAGQVTWMACTIGAISCLPYGPSLVEEIAAARPSTLWWVLYLGAFPTALGFTTWAFALSRTTAGRMGATTYLVPVVAIGLAWLLLDETPAALALGGGALCLVGVALSRRTAKVRVDAAVDAHARQ</sequence>
<dbReference type="InterPro" id="IPR052756">
    <property type="entry name" value="Alkyne_AA_exporter"/>
</dbReference>
<dbReference type="AlphaFoldDB" id="D2Q2H5"/>
<accession>D2Q2H5</accession>
<dbReference type="KEGG" id="kfl:Kfla_6882"/>
<comment type="similarity">
    <text evidence="1">Belongs to the EamA transporter family.</text>
</comment>
<evidence type="ECO:0000313" key="5">
    <source>
        <dbReference type="Proteomes" id="UP000007967"/>
    </source>
</evidence>
<feature type="transmembrane region" description="Helical" evidence="2">
    <location>
        <begin position="181"/>
        <end position="199"/>
    </location>
</feature>